<protein>
    <submittedName>
        <fullName evidence="2">DNA repair protein RadA</fullName>
    </submittedName>
</protein>
<evidence type="ECO:0000313" key="2">
    <source>
        <dbReference type="EMBL" id="RBP97141.1"/>
    </source>
</evidence>
<feature type="non-terminal residue" evidence="2">
    <location>
        <position position="162"/>
    </location>
</feature>
<comment type="caution">
    <text evidence="2">The sequence shown here is derived from an EMBL/GenBank/DDBJ whole genome shotgun (WGS) entry which is preliminary data.</text>
</comment>
<dbReference type="PROSITE" id="PS50162">
    <property type="entry name" value="RECA_2"/>
    <property type="match status" value="1"/>
</dbReference>
<dbReference type="InterPro" id="IPR020588">
    <property type="entry name" value="RecA_ATP-bd"/>
</dbReference>
<dbReference type="PRINTS" id="PR01874">
    <property type="entry name" value="DNAREPAIRADA"/>
</dbReference>
<reference evidence="2 3" key="1">
    <citation type="submission" date="2017-10" db="EMBL/GenBank/DDBJ databases">
        <title>Bifidobacterium xylocopum sp. nov. and Bifidobacterium aemilianum sp. nov., from the carpenter bee (Xylocopa violacea) digestive tract.</title>
        <authorList>
            <person name="Alberoni D."/>
            <person name="Baffoni L."/>
            <person name="Di Gioia D."/>
            <person name="Gaggia F."/>
            <person name="Biavati B."/>
        </authorList>
    </citation>
    <scope>NUCLEOTIDE SEQUENCE [LARGE SCALE GENOMIC DNA]</scope>
    <source>
        <strain evidence="2 3">XV10</strain>
    </source>
</reference>
<sequence>AVADSLLPASTPRLCTVLRLIEQNKPSLAIVDSAQTITSQDVDGISGGSTQVREVASALIDLAKTYDIPVMLVGHVTKDGAIAGPRTLEHLVDVVCQFEGDAQTALRMLHAAKNRFGPPDEVGCFDMTGPVSEQVKDPAGLVLSTADAPAAGACVACRTDGR</sequence>
<accession>A0A366K926</accession>
<dbReference type="PANTHER" id="PTHR32472">
    <property type="entry name" value="DNA REPAIR PROTEIN RADA"/>
    <property type="match status" value="1"/>
</dbReference>
<dbReference type="PANTHER" id="PTHR32472:SF10">
    <property type="entry name" value="DNA REPAIR PROTEIN RADA-LIKE PROTEIN"/>
    <property type="match status" value="1"/>
</dbReference>
<dbReference type="InterPro" id="IPR027417">
    <property type="entry name" value="P-loop_NTPase"/>
</dbReference>
<dbReference type="GO" id="GO:0005829">
    <property type="term" value="C:cytosol"/>
    <property type="evidence" value="ECO:0007669"/>
    <property type="project" value="TreeGrafter"/>
</dbReference>
<keyword evidence="3" id="KW-1185">Reference proteome</keyword>
<dbReference type="SUPFAM" id="SSF52540">
    <property type="entry name" value="P-loop containing nucleoside triphosphate hydrolases"/>
    <property type="match status" value="1"/>
</dbReference>
<proteinExistence type="predicted"/>
<dbReference type="Gene3D" id="3.40.50.300">
    <property type="entry name" value="P-loop containing nucleotide triphosphate hydrolases"/>
    <property type="match status" value="1"/>
</dbReference>
<evidence type="ECO:0000313" key="3">
    <source>
        <dbReference type="Proteomes" id="UP000252530"/>
    </source>
</evidence>
<name>A0A366K926_9BIFI</name>
<feature type="non-terminal residue" evidence="2">
    <location>
        <position position="1"/>
    </location>
</feature>
<dbReference type="GO" id="GO:0000725">
    <property type="term" value="P:recombinational repair"/>
    <property type="evidence" value="ECO:0007669"/>
    <property type="project" value="TreeGrafter"/>
</dbReference>
<dbReference type="Proteomes" id="UP000252530">
    <property type="component" value="Unassembled WGS sequence"/>
</dbReference>
<dbReference type="GO" id="GO:0140664">
    <property type="term" value="F:ATP-dependent DNA damage sensor activity"/>
    <property type="evidence" value="ECO:0007669"/>
    <property type="project" value="InterPro"/>
</dbReference>
<dbReference type="AlphaFoldDB" id="A0A366K926"/>
<dbReference type="GO" id="GO:0003677">
    <property type="term" value="F:DNA binding"/>
    <property type="evidence" value="ECO:0007669"/>
    <property type="project" value="InterPro"/>
</dbReference>
<dbReference type="EMBL" id="PDCG01000059">
    <property type="protein sequence ID" value="RBP97141.1"/>
    <property type="molecule type" value="Genomic_DNA"/>
</dbReference>
<feature type="domain" description="RecA family profile 1" evidence="1">
    <location>
        <begin position="1"/>
        <end position="76"/>
    </location>
</feature>
<evidence type="ECO:0000259" key="1">
    <source>
        <dbReference type="PROSITE" id="PS50162"/>
    </source>
</evidence>
<dbReference type="GO" id="GO:0005524">
    <property type="term" value="F:ATP binding"/>
    <property type="evidence" value="ECO:0007669"/>
    <property type="project" value="InterPro"/>
</dbReference>
<gene>
    <name evidence="2" type="ORF">CRD60_08395</name>
</gene>
<organism evidence="2 3">
    <name type="scientific">Bifidobacterium aemilianum</name>
    <dbReference type="NCBI Taxonomy" id="2493120"/>
    <lineage>
        <taxon>Bacteria</taxon>
        <taxon>Bacillati</taxon>
        <taxon>Actinomycetota</taxon>
        <taxon>Actinomycetes</taxon>
        <taxon>Bifidobacteriales</taxon>
        <taxon>Bifidobacteriaceae</taxon>
        <taxon>Bifidobacterium</taxon>
    </lineage>
</organism>